<dbReference type="InterPro" id="IPR037185">
    <property type="entry name" value="EmrE-like"/>
</dbReference>
<comment type="subcellular location">
    <subcellularLocation>
        <location evidence="1">Cell membrane</location>
        <topology evidence="1">Multi-pass membrane protein</topology>
    </subcellularLocation>
</comment>
<feature type="transmembrane region" description="Helical" evidence="6">
    <location>
        <begin position="273"/>
        <end position="289"/>
    </location>
</feature>
<organism evidence="8 9">
    <name type="scientific">Candidatus Contendobacter odensis Run_B_J11</name>
    <dbReference type="NCBI Taxonomy" id="1400861"/>
    <lineage>
        <taxon>Bacteria</taxon>
        <taxon>Pseudomonadati</taxon>
        <taxon>Pseudomonadota</taxon>
        <taxon>Gammaproteobacteria</taxon>
        <taxon>Candidatus Competibacteraceae</taxon>
        <taxon>Candidatus Contendibacter</taxon>
    </lineage>
</organism>
<dbReference type="GO" id="GO:0005886">
    <property type="term" value="C:plasma membrane"/>
    <property type="evidence" value="ECO:0007669"/>
    <property type="project" value="UniProtKB-SubCell"/>
</dbReference>
<feature type="transmembrane region" description="Helical" evidence="6">
    <location>
        <begin position="248"/>
        <end position="267"/>
    </location>
</feature>
<protein>
    <recommendedName>
        <fullName evidence="7">EamA domain-containing protein</fullName>
    </recommendedName>
</protein>
<dbReference type="OrthoDB" id="5584577at2"/>
<dbReference type="AlphaFoldDB" id="A0A7U7GEA4"/>
<feature type="transmembrane region" description="Helical" evidence="6">
    <location>
        <begin position="40"/>
        <end position="57"/>
    </location>
</feature>
<dbReference type="EMBL" id="CBTK010000277">
    <property type="protein sequence ID" value="CDH46781.1"/>
    <property type="molecule type" value="Genomic_DNA"/>
</dbReference>
<comment type="caution">
    <text evidence="8">The sequence shown here is derived from an EMBL/GenBank/DDBJ whole genome shotgun (WGS) entry which is preliminary data.</text>
</comment>
<proteinExistence type="predicted"/>
<keyword evidence="5 6" id="KW-0472">Membrane</keyword>
<evidence type="ECO:0000256" key="6">
    <source>
        <dbReference type="SAM" id="Phobius"/>
    </source>
</evidence>
<evidence type="ECO:0000259" key="7">
    <source>
        <dbReference type="Pfam" id="PF00892"/>
    </source>
</evidence>
<evidence type="ECO:0000256" key="3">
    <source>
        <dbReference type="ARBA" id="ARBA00022692"/>
    </source>
</evidence>
<name>A0A7U7GEA4_9GAMM</name>
<feature type="transmembrane region" description="Helical" evidence="6">
    <location>
        <begin position="69"/>
        <end position="88"/>
    </location>
</feature>
<dbReference type="PANTHER" id="PTHR32322:SF18">
    <property type="entry name" value="S-ADENOSYLMETHIONINE_S-ADENOSYLHOMOCYSTEINE TRANSPORTER"/>
    <property type="match status" value="1"/>
</dbReference>
<feature type="transmembrane region" description="Helical" evidence="6">
    <location>
        <begin position="12"/>
        <end position="34"/>
    </location>
</feature>
<feature type="transmembrane region" description="Helical" evidence="6">
    <location>
        <begin position="183"/>
        <end position="203"/>
    </location>
</feature>
<dbReference type="PANTHER" id="PTHR32322">
    <property type="entry name" value="INNER MEMBRANE TRANSPORTER"/>
    <property type="match status" value="1"/>
</dbReference>
<feature type="domain" description="EamA" evidence="7">
    <location>
        <begin position="14"/>
        <end position="143"/>
    </location>
</feature>
<dbReference type="InterPro" id="IPR050638">
    <property type="entry name" value="AA-Vitamin_Transporters"/>
</dbReference>
<dbReference type="Gene3D" id="1.10.3730.20">
    <property type="match status" value="1"/>
</dbReference>
<accession>A0A7U7GEA4</accession>
<dbReference type="RefSeq" id="WP_051497985.1">
    <property type="nucleotide sequence ID" value="NZ_CBTK010000277.1"/>
</dbReference>
<feature type="domain" description="EamA" evidence="7">
    <location>
        <begin position="158"/>
        <end position="287"/>
    </location>
</feature>
<dbReference type="InterPro" id="IPR000620">
    <property type="entry name" value="EamA_dom"/>
</dbReference>
<feature type="transmembrane region" description="Helical" evidence="6">
    <location>
        <begin position="156"/>
        <end position="176"/>
    </location>
</feature>
<evidence type="ECO:0000256" key="2">
    <source>
        <dbReference type="ARBA" id="ARBA00022475"/>
    </source>
</evidence>
<feature type="transmembrane region" description="Helical" evidence="6">
    <location>
        <begin position="100"/>
        <end position="120"/>
    </location>
</feature>
<evidence type="ECO:0000256" key="1">
    <source>
        <dbReference type="ARBA" id="ARBA00004651"/>
    </source>
</evidence>
<feature type="transmembrane region" description="Helical" evidence="6">
    <location>
        <begin position="127"/>
        <end position="144"/>
    </location>
</feature>
<evidence type="ECO:0000313" key="8">
    <source>
        <dbReference type="EMBL" id="CDH46781.1"/>
    </source>
</evidence>
<feature type="transmembrane region" description="Helical" evidence="6">
    <location>
        <begin position="215"/>
        <end position="236"/>
    </location>
</feature>
<reference evidence="8 9" key="1">
    <citation type="journal article" date="2014" name="ISME J.">
        <title>Candidatus Competibacter-lineage genomes retrieved from metagenomes reveal functional metabolic diversity.</title>
        <authorList>
            <person name="McIlroy S.J."/>
            <person name="Albertsen M."/>
            <person name="Andresen E.K."/>
            <person name="Saunders A.M."/>
            <person name="Kristiansen R."/>
            <person name="Stokholm-Bjerregaard M."/>
            <person name="Nielsen K.L."/>
            <person name="Nielsen P.H."/>
        </authorList>
    </citation>
    <scope>NUCLEOTIDE SEQUENCE [LARGE SCALE GENOMIC DNA]</scope>
    <source>
        <strain evidence="8 9">Run_B_J11</strain>
    </source>
</reference>
<keyword evidence="2" id="KW-1003">Cell membrane</keyword>
<sequence>MIMNPFVFTVNPAVYLIIAMVVWGSSFAAMKLAVTVYDPILITFVRLLIASGVFLGLRRGFGPIRYRRGDWRWLTLMALFEPVLYFALEANALRFTSSAAAATVIALLPLSVALAAQWLLHEVVSGRLYAGLLVSVVGVILLTGTDEQTALSPQPWLGNALEFLAMLCAVGYTLAVKRLSAHYSALLLTAAQAFIGSVLYLPLLPFAAIPVVVDGPAMLAVLYLGAVVSVLAYLCYNYALGQLPASQVAAYSSLIPVFAAFFGWWLVGETLTLVQSIAMLLVLAGVIYSQTGSATLDSQAVLNPVKSQPAG</sequence>
<evidence type="ECO:0000256" key="4">
    <source>
        <dbReference type="ARBA" id="ARBA00022989"/>
    </source>
</evidence>
<evidence type="ECO:0000256" key="5">
    <source>
        <dbReference type="ARBA" id="ARBA00023136"/>
    </source>
</evidence>
<evidence type="ECO:0000313" key="9">
    <source>
        <dbReference type="Proteomes" id="UP000019184"/>
    </source>
</evidence>
<keyword evidence="9" id="KW-1185">Reference proteome</keyword>
<dbReference type="Pfam" id="PF00892">
    <property type="entry name" value="EamA"/>
    <property type="match status" value="2"/>
</dbReference>
<gene>
    <name evidence="8" type="ORF">BN874_600003</name>
</gene>
<dbReference type="SUPFAM" id="SSF103481">
    <property type="entry name" value="Multidrug resistance efflux transporter EmrE"/>
    <property type="match status" value="2"/>
</dbReference>
<dbReference type="Proteomes" id="UP000019184">
    <property type="component" value="Unassembled WGS sequence"/>
</dbReference>
<keyword evidence="3 6" id="KW-0812">Transmembrane</keyword>
<keyword evidence="4 6" id="KW-1133">Transmembrane helix</keyword>